<dbReference type="InterPro" id="IPR013785">
    <property type="entry name" value="Aldolase_TIM"/>
</dbReference>
<dbReference type="EC" id="3.2.1.22" evidence="2 5"/>
<dbReference type="PRINTS" id="PR00743">
    <property type="entry name" value="GLHYDRLASE36"/>
</dbReference>
<keyword evidence="3 5" id="KW-0378">Hydrolase</keyword>
<dbReference type="Pfam" id="PF16874">
    <property type="entry name" value="Glyco_hydro_36C"/>
    <property type="match status" value="1"/>
</dbReference>
<dbReference type="InterPro" id="IPR002252">
    <property type="entry name" value="Glyco_hydro_36"/>
</dbReference>
<feature type="domain" description="Glycosyl hydrolase family 36 N-terminal" evidence="8">
    <location>
        <begin position="31"/>
        <end position="285"/>
    </location>
</feature>
<comment type="similarity">
    <text evidence="5">Belongs to the glycosyl hydrolase.</text>
</comment>
<dbReference type="EMBL" id="DYVR01000159">
    <property type="protein sequence ID" value="HJF85170.1"/>
    <property type="molecule type" value="Genomic_DNA"/>
</dbReference>
<gene>
    <name evidence="9" type="ORF">K8V65_05880</name>
</gene>
<proteinExistence type="inferred from homology"/>
<reference evidence="9" key="2">
    <citation type="submission" date="2021-09" db="EMBL/GenBank/DDBJ databases">
        <authorList>
            <person name="Gilroy R."/>
        </authorList>
    </citation>
    <scope>NUCLEOTIDE SEQUENCE</scope>
    <source>
        <strain evidence="9">7318</strain>
    </source>
</reference>
<dbReference type="Gene3D" id="2.60.40.1180">
    <property type="entry name" value="Golgi alpha-mannosidase II"/>
    <property type="match status" value="1"/>
</dbReference>
<comment type="catalytic activity">
    <reaction evidence="1 5">
        <text>Hydrolysis of terminal, non-reducing alpha-D-galactose residues in alpha-D-galactosides, including galactose oligosaccharides, galactomannans and galactolipids.</text>
        <dbReference type="EC" id="3.2.1.22"/>
    </reaction>
</comment>
<dbReference type="InterPro" id="IPR031705">
    <property type="entry name" value="Glyco_hydro_36_C"/>
</dbReference>
<dbReference type="SUPFAM" id="SSF51445">
    <property type="entry name" value="(Trans)glycosidases"/>
    <property type="match status" value="1"/>
</dbReference>
<dbReference type="Pfam" id="PF16875">
    <property type="entry name" value="Glyco_hydro_36N"/>
    <property type="match status" value="1"/>
</dbReference>
<dbReference type="FunFam" id="3.20.20.70:FF:000118">
    <property type="entry name" value="Alpha-galactosidase"/>
    <property type="match status" value="1"/>
</dbReference>
<dbReference type="InterPro" id="IPR038417">
    <property type="entry name" value="Alpga-gal_N_sf"/>
</dbReference>
<protein>
    <recommendedName>
        <fullName evidence="2 5">Alpha-galactosidase</fullName>
        <ecNumber evidence="2 5">3.2.1.22</ecNumber>
    </recommendedName>
</protein>
<dbReference type="PANTHER" id="PTHR43053">
    <property type="entry name" value="GLYCOSIDASE FAMILY 31"/>
    <property type="match status" value="1"/>
</dbReference>
<feature type="active site" description="Nucleophile" evidence="6">
    <location>
        <position position="479"/>
    </location>
</feature>
<evidence type="ECO:0000256" key="6">
    <source>
        <dbReference type="PIRSR" id="PIRSR005536-1"/>
    </source>
</evidence>
<dbReference type="Proteomes" id="UP000780768">
    <property type="component" value="Unassembled WGS sequence"/>
</dbReference>
<organism evidence="9 10">
    <name type="scientific">Megamonas hypermegale</name>
    <dbReference type="NCBI Taxonomy" id="158847"/>
    <lineage>
        <taxon>Bacteria</taxon>
        <taxon>Bacillati</taxon>
        <taxon>Bacillota</taxon>
        <taxon>Negativicutes</taxon>
        <taxon>Selenomonadales</taxon>
        <taxon>Selenomonadaceae</taxon>
        <taxon>Megamonas</taxon>
    </lineage>
</organism>
<evidence type="ECO:0000259" key="7">
    <source>
        <dbReference type="Pfam" id="PF16874"/>
    </source>
</evidence>
<dbReference type="PIRSF" id="PIRSF005536">
    <property type="entry name" value="Agal"/>
    <property type="match status" value="1"/>
</dbReference>
<dbReference type="CDD" id="cd14791">
    <property type="entry name" value="GH36"/>
    <property type="match status" value="1"/>
</dbReference>
<accession>A0A921L7R4</accession>
<keyword evidence="4 5" id="KW-0326">Glycosidase</keyword>
<dbReference type="Pfam" id="PF02065">
    <property type="entry name" value="Melibiase"/>
    <property type="match status" value="1"/>
</dbReference>
<evidence type="ECO:0000313" key="10">
    <source>
        <dbReference type="Proteomes" id="UP000780768"/>
    </source>
</evidence>
<feature type="active site" description="Proton donor" evidence="6">
    <location>
        <position position="549"/>
    </location>
</feature>
<dbReference type="GO" id="GO:0016052">
    <property type="term" value="P:carbohydrate catabolic process"/>
    <property type="evidence" value="ECO:0007669"/>
    <property type="project" value="InterPro"/>
</dbReference>
<evidence type="ECO:0000256" key="4">
    <source>
        <dbReference type="ARBA" id="ARBA00023295"/>
    </source>
</evidence>
<evidence type="ECO:0000259" key="8">
    <source>
        <dbReference type="Pfam" id="PF16875"/>
    </source>
</evidence>
<evidence type="ECO:0000313" key="9">
    <source>
        <dbReference type="EMBL" id="HJF85170.1"/>
    </source>
</evidence>
<evidence type="ECO:0000256" key="1">
    <source>
        <dbReference type="ARBA" id="ARBA00001255"/>
    </source>
</evidence>
<dbReference type="Gene3D" id="2.70.98.60">
    <property type="entry name" value="alpha-galactosidase from lactobacil brevis"/>
    <property type="match status" value="1"/>
</dbReference>
<feature type="domain" description="Glycosyl hydrolase family 36 C-terminal" evidence="7">
    <location>
        <begin position="650"/>
        <end position="726"/>
    </location>
</feature>
<reference evidence="9" key="1">
    <citation type="journal article" date="2021" name="PeerJ">
        <title>Extensive microbial diversity within the chicken gut microbiome revealed by metagenomics and culture.</title>
        <authorList>
            <person name="Gilroy R."/>
            <person name="Ravi A."/>
            <person name="Getino M."/>
            <person name="Pursley I."/>
            <person name="Horton D.L."/>
            <person name="Alikhan N.F."/>
            <person name="Baker D."/>
            <person name="Gharbi K."/>
            <person name="Hall N."/>
            <person name="Watson M."/>
            <person name="Adriaenssens E.M."/>
            <person name="Foster-Nyarko E."/>
            <person name="Jarju S."/>
            <person name="Secka A."/>
            <person name="Antonio M."/>
            <person name="Oren A."/>
            <person name="Chaudhuri R.R."/>
            <person name="La Ragione R."/>
            <person name="Hildebrand F."/>
            <person name="Pallen M.J."/>
        </authorList>
    </citation>
    <scope>NUCLEOTIDE SEQUENCE</scope>
    <source>
        <strain evidence="9">7318</strain>
    </source>
</reference>
<dbReference type="InterPro" id="IPR050985">
    <property type="entry name" value="Alpha-glycosidase_related"/>
</dbReference>
<evidence type="ECO:0000256" key="5">
    <source>
        <dbReference type="PIRNR" id="PIRNR005536"/>
    </source>
</evidence>
<dbReference type="GO" id="GO:0004557">
    <property type="term" value="F:alpha-galactosidase activity"/>
    <property type="evidence" value="ECO:0007669"/>
    <property type="project" value="UniProtKB-UniRule"/>
</dbReference>
<dbReference type="AlphaFoldDB" id="A0A921L7R4"/>
<dbReference type="Gene3D" id="3.20.20.70">
    <property type="entry name" value="Aldolase class I"/>
    <property type="match status" value="1"/>
</dbReference>
<dbReference type="InterPro" id="IPR013780">
    <property type="entry name" value="Glyco_hydro_b"/>
</dbReference>
<dbReference type="InterPro" id="IPR031704">
    <property type="entry name" value="Glyco_hydro_36_N"/>
</dbReference>
<evidence type="ECO:0000256" key="3">
    <source>
        <dbReference type="ARBA" id="ARBA00022801"/>
    </source>
</evidence>
<sequence length="729" mass="83530">MLEIKYDEKQQLFMLSNGSISYILGIEKNRYLRHAYFGKYIKSYNGSNAPLFYDRGFCSNPVESDRTFSLDTLLAEYPDFNQGDFRNPAYIIQTKDGKRVSRFYYSGFSIIDGKEKLAGLPSVYAENTDEAKTLRIVLKDTIVQASIYLYYTILAKYDVVCRHAEIVNQGEADIYIDRLMSFSLDFAGGDYDVMTLSGAHLNEKNINRRALCSDSIVMESIRGTSSPQATPFVALMEKDANEDRGNVWAANFIYSGDFQASVQVGQYKTTRMQIGMNSTTFGWHLSSGEKFVSPESVLVYSDKGLNGMSQIFHGLYRHQLCRGKYKEALRPVLLNSWEAYQFDVDEAKCLNLARQAKELGIELFVLDDGWFKNRCTDTQGLGDWLEDREKFPHGLKSLAEKLNNEGIAFGIWFEPEMVSAGSELYRNHPDWIIRSQNYEPILSRYQCVLDLSNPQVCQYVIDRLSDILHSVNVSYVKWDMNRHLTDLGSAYLDDKQQKELSHRYVLGLYYIMETLTQNFPNVLFESCSSGGGRYDAGMLHYMPQTWASDNTDAVCRLKIQYGTSMLFPPITMGSHVSIVPNHQVGRITSLNMRFAVAMAGNLGYELDLNKLDEAEKAEIKRQISWYKNIREITQKGTFYRMESPFERNTVSWCFVSEDETKIVCCYYQILAEPIYTNPVLKLKGLKENALYRLNGQDKIFSGSELMYAGLTVPKIEGDFYSEIYILQRI</sequence>
<dbReference type="PANTHER" id="PTHR43053:SF3">
    <property type="entry name" value="ALPHA-GALACTOSIDASE C-RELATED"/>
    <property type="match status" value="1"/>
</dbReference>
<name>A0A921L7R4_9FIRM</name>
<dbReference type="InterPro" id="IPR017853">
    <property type="entry name" value="GH"/>
</dbReference>
<evidence type="ECO:0000256" key="2">
    <source>
        <dbReference type="ARBA" id="ARBA00012755"/>
    </source>
</evidence>
<comment type="caution">
    <text evidence="9">The sequence shown here is derived from an EMBL/GenBank/DDBJ whole genome shotgun (WGS) entry which is preliminary data.</text>
</comment>